<evidence type="ECO:0000313" key="1">
    <source>
        <dbReference type="EMBL" id="CAF4940022.1"/>
    </source>
</evidence>
<feature type="non-terminal residue" evidence="1">
    <location>
        <position position="63"/>
    </location>
</feature>
<dbReference type="Proteomes" id="UP000663848">
    <property type="component" value="Unassembled WGS sequence"/>
</dbReference>
<keyword evidence="4" id="KW-1185">Reference proteome</keyword>
<dbReference type="Proteomes" id="UP000663873">
    <property type="component" value="Unassembled WGS sequence"/>
</dbReference>
<dbReference type="EMBL" id="CAJOBP010088790">
    <property type="protein sequence ID" value="CAF4940022.1"/>
    <property type="molecule type" value="Genomic_DNA"/>
</dbReference>
<comment type="caution">
    <text evidence="1">The sequence shown here is derived from an EMBL/GenBank/DDBJ whole genome shotgun (WGS) entry which is preliminary data.</text>
</comment>
<organism evidence="1 4">
    <name type="scientific">Rotaria socialis</name>
    <dbReference type="NCBI Taxonomy" id="392032"/>
    <lineage>
        <taxon>Eukaryota</taxon>
        <taxon>Metazoa</taxon>
        <taxon>Spiralia</taxon>
        <taxon>Gnathifera</taxon>
        <taxon>Rotifera</taxon>
        <taxon>Eurotatoria</taxon>
        <taxon>Bdelloidea</taxon>
        <taxon>Philodinida</taxon>
        <taxon>Philodinidae</taxon>
        <taxon>Rotaria</taxon>
    </lineage>
</organism>
<accession>A0A821XBW5</accession>
<reference evidence="1" key="1">
    <citation type="submission" date="2021-02" db="EMBL/GenBank/DDBJ databases">
        <authorList>
            <person name="Nowell W R."/>
        </authorList>
    </citation>
    <scope>NUCLEOTIDE SEQUENCE</scope>
</reference>
<evidence type="ECO:0000313" key="3">
    <source>
        <dbReference type="EMBL" id="CAF5087501.1"/>
    </source>
</evidence>
<dbReference type="EMBL" id="CAJOBR010067072">
    <property type="protein sequence ID" value="CAF5087501.1"/>
    <property type="molecule type" value="Genomic_DNA"/>
</dbReference>
<evidence type="ECO:0000313" key="4">
    <source>
        <dbReference type="Proteomes" id="UP000663873"/>
    </source>
</evidence>
<feature type="non-terminal residue" evidence="1">
    <location>
        <position position="1"/>
    </location>
</feature>
<evidence type="ECO:0000313" key="2">
    <source>
        <dbReference type="EMBL" id="CAF4946920.1"/>
    </source>
</evidence>
<gene>
    <name evidence="3" type="ORF">QYT958_LOCUS44182</name>
    <name evidence="1" type="ORF">UJA718_LOCUS47276</name>
    <name evidence="2" type="ORF">UJA718_LOCUS47575</name>
</gene>
<proteinExistence type="predicted"/>
<name>A0A821XBW5_9BILA</name>
<dbReference type="EMBL" id="CAJOBP010090866">
    <property type="protein sequence ID" value="CAF4946920.1"/>
    <property type="molecule type" value="Genomic_DNA"/>
</dbReference>
<sequence length="63" mass="6912">SKAHSAEIYAKQARNDSVEARVSAKTAAPDFRQPGEEKPQSFITLDIDRQIDGKLITANHTST</sequence>
<dbReference type="AlphaFoldDB" id="A0A821XBW5"/>
<protein>
    <submittedName>
        <fullName evidence="1">Uncharacterized protein</fullName>
    </submittedName>
</protein>